<evidence type="ECO:0000256" key="1">
    <source>
        <dbReference type="SAM" id="MobiDB-lite"/>
    </source>
</evidence>
<sequence>MRNKMAFATPGSNVANKPKAQKAATGTQIIATIHFMAYSDVFLPMVRVVVAAPYDGCGFESRFIVAGRMTVESQCGDGRRPHCPQAVLTDRASMS</sequence>
<dbReference type="EMBL" id="UINC01223914">
    <property type="protein sequence ID" value="SVE53305.1"/>
    <property type="molecule type" value="Genomic_DNA"/>
</dbReference>
<accession>A0A383EAB5</accession>
<dbReference type="AlphaFoldDB" id="A0A383EAB5"/>
<reference evidence="2" key="1">
    <citation type="submission" date="2018-05" db="EMBL/GenBank/DDBJ databases">
        <authorList>
            <person name="Lanie J.A."/>
            <person name="Ng W.-L."/>
            <person name="Kazmierczak K.M."/>
            <person name="Andrzejewski T.M."/>
            <person name="Davidsen T.M."/>
            <person name="Wayne K.J."/>
            <person name="Tettelin H."/>
            <person name="Glass J.I."/>
            <person name="Rusch D."/>
            <person name="Podicherti R."/>
            <person name="Tsui H.-C.T."/>
            <person name="Winkler M.E."/>
        </authorList>
    </citation>
    <scope>NUCLEOTIDE SEQUENCE</scope>
</reference>
<evidence type="ECO:0000313" key="2">
    <source>
        <dbReference type="EMBL" id="SVE53305.1"/>
    </source>
</evidence>
<feature type="region of interest" description="Disordered" evidence="1">
    <location>
        <begin position="1"/>
        <end position="20"/>
    </location>
</feature>
<proteinExistence type="predicted"/>
<protein>
    <submittedName>
        <fullName evidence="2">Uncharacterized protein</fullName>
    </submittedName>
</protein>
<name>A0A383EAB5_9ZZZZ</name>
<gene>
    <name evidence="2" type="ORF">METZ01_LOCUS506159</name>
</gene>
<organism evidence="2">
    <name type="scientific">marine metagenome</name>
    <dbReference type="NCBI Taxonomy" id="408172"/>
    <lineage>
        <taxon>unclassified sequences</taxon>
        <taxon>metagenomes</taxon>
        <taxon>ecological metagenomes</taxon>
    </lineage>
</organism>